<protein>
    <submittedName>
        <fullName evidence="7">Uncharacterized protein</fullName>
    </submittedName>
</protein>
<keyword evidence="2 5" id="KW-0812">Transmembrane</keyword>
<comment type="caution">
    <text evidence="7">The sequence shown here is derived from an EMBL/GenBank/DDBJ whole genome shotgun (WGS) entry which is preliminary data.</text>
</comment>
<dbReference type="AlphaFoldDB" id="A0AAV5R806"/>
<dbReference type="InterPro" id="IPR056552">
    <property type="entry name" value="Ribonucl_Kappa"/>
</dbReference>
<reference evidence="7 8" key="1">
    <citation type="journal article" date="2023" name="Elife">
        <title>Identification of key yeast species and microbe-microbe interactions impacting larval growth of Drosophila in the wild.</title>
        <authorList>
            <person name="Mure A."/>
            <person name="Sugiura Y."/>
            <person name="Maeda R."/>
            <person name="Honda K."/>
            <person name="Sakurai N."/>
            <person name="Takahashi Y."/>
            <person name="Watada M."/>
            <person name="Katoh T."/>
            <person name="Gotoh A."/>
            <person name="Gotoh Y."/>
            <person name="Taniguchi I."/>
            <person name="Nakamura K."/>
            <person name="Hayashi T."/>
            <person name="Katayama T."/>
            <person name="Uemura T."/>
            <person name="Hattori Y."/>
        </authorList>
    </citation>
    <scope>NUCLEOTIDE SEQUENCE [LARGE SCALE GENOMIC DNA]</scope>
    <source>
        <strain evidence="7 8">PK-24</strain>
    </source>
</reference>
<evidence type="ECO:0000256" key="4">
    <source>
        <dbReference type="ARBA" id="ARBA00023136"/>
    </source>
</evidence>
<keyword evidence="3 5" id="KW-1133">Transmembrane helix</keyword>
<evidence type="ECO:0000256" key="3">
    <source>
        <dbReference type="ARBA" id="ARBA00022989"/>
    </source>
</evidence>
<name>A0AAV5R806_PICKL</name>
<keyword evidence="4 5" id="KW-0472">Membrane</keyword>
<evidence type="ECO:0000256" key="1">
    <source>
        <dbReference type="ARBA" id="ARBA00004370"/>
    </source>
</evidence>
<comment type="subcellular location">
    <subcellularLocation>
        <location evidence="1">Membrane</location>
    </subcellularLocation>
</comment>
<organism evidence="7 8">
    <name type="scientific">Pichia kluyveri</name>
    <name type="common">Yeast</name>
    <dbReference type="NCBI Taxonomy" id="36015"/>
    <lineage>
        <taxon>Eukaryota</taxon>
        <taxon>Fungi</taxon>
        <taxon>Dikarya</taxon>
        <taxon>Ascomycota</taxon>
        <taxon>Saccharomycotina</taxon>
        <taxon>Pichiomycetes</taxon>
        <taxon>Pichiales</taxon>
        <taxon>Pichiaceae</taxon>
        <taxon>Pichia</taxon>
    </lineage>
</organism>
<dbReference type="Proteomes" id="UP001378960">
    <property type="component" value="Unassembled WGS sequence"/>
</dbReference>
<evidence type="ECO:0000313" key="7">
    <source>
        <dbReference type="EMBL" id="GMM47460.1"/>
    </source>
</evidence>
<accession>A0AAV5R806</accession>
<proteinExistence type="predicted"/>
<evidence type="ECO:0000256" key="2">
    <source>
        <dbReference type="ARBA" id="ARBA00022692"/>
    </source>
</evidence>
<evidence type="ECO:0000256" key="5">
    <source>
        <dbReference type="SAM" id="Phobius"/>
    </source>
</evidence>
<feature type="transmembrane region" description="Helical" evidence="5">
    <location>
        <begin position="12"/>
        <end position="31"/>
    </location>
</feature>
<gene>
    <name evidence="6" type="ORF">DAPK24_005180</name>
    <name evidence="7" type="ORF">DAPK24_040350</name>
</gene>
<keyword evidence="8" id="KW-1185">Reference proteome</keyword>
<evidence type="ECO:0000313" key="6">
    <source>
        <dbReference type="EMBL" id="GMM43943.1"/>
    </source>
</evidence>
<evidence type="ECO:0000313" key="8">
    <source>
        <dbReference type="Proteomes" id="UP001378960"/>
    </source>
</evidence>
<dbReference type="EMBL" id="BTGB01000001">
    <property type="protein sequence ID" value="GMM43943.1"/>
    <property type="molecule type" value="Genomic_DNA"/>
</dbReference>
<feature type="transmembrane region" description="Helical" evidence="5">
    <location>
        <begin position="51"/>
        <end position="75"/>
    </location>
</feature>
<dbReference type="Pfam" id="PF23489">
    <property type="entry name" value="V-ATPase_su_f"/>
    <property type="match status" value="1"/>
</dbReference>
<dbReference type="EMBL" id="BTGB01000007">
    <property type="protein sequence ID" value="GMM47460.1"/>
    <property type="molecule type" value="Genomic_DNA"/>
</dbReference>
<reference evidence="7" key="2">
    <citation type="submission" date="2023-06" db="EMBL/GenBank/DDBJ databases">
        <authorList>
            <person name="Mure A."/>
            <person name="Hattori Y."/>
        </authorList>
    </citation>
    <scope>NUCLEOTIDE SEQUENCE</scope>
    <source>
        <strain evidence="7">PK-24</strain>
    </source>
</reference>
<dbReference type="GO" id="GO:0016020">
    <property type="term" value="C:membrane"/>
    <property type="evidence" value="ECO:0007669"/>
    <property type="project" value="UniProtKB-SubCell"/>
</dbReference>
<sequence>MKAIVSPAKAWFCTVISAFGIVILSVIAILFKINHESMMGSITSPENGDEVAKTIFGAIILYIAFFIFCGFQIFVSRRQNKIQL</sequence>